<organism evidence="1">
    <name type="scientific">Mesocestoides corti</name>
    <name type="common">Flatworm</name>
    <dbReference type="NCBI Taxonomy" id="53468"/>
    <lineage>
        <taxon>Eukaryota</taxon>
        <taxon>Metazoa</taxon>
        <taxon>Spiralia</taxon>
        <taxon>Lophotrochozoa</taxon>
        <taxon>Platyhelminthes</taxon>
        <taxon>Cestoda</taxon>
        <taxon>Eucestoda</taxon>
        <taxon>Cyclophyllidea</taxon>
        <taxon>Mesocestoididae</taxon>
        <taxon>Mesocestoides</taxon>
    </lineage>
</organism>
<evidence type="ECO:0000313" key="1">
    <source>
        <dbReference type="WBParaSite" id="MCU_010787-RA"/>
    </source>
</evidence>
<dbReference type="AlphaFoldDB" id="A0A5K3FWZ5"/>
<sequence>MWHARKASSQPEEDTNKLQFILSGVASVGHSDGRLLTCGSSLWLVNKACSVVPIFFLLELGYSTHLLHTRASVLSIVTFC</sequence>
<name>A0A5K3FWZ5_MESCO</name>
<protein>
    <submittedName>
        <fullName evidence="1">Ovule protein</fullName>
    </submittedName>
</protein>
<dbReference type="WBParaSite" id="MCU_010787-RA">
    <property type="protein sequence ID" value="MCU_010787-RA"/>
    <property type="gene ID" value="MCU_010787"/>
</dbReference>
<proteinExistence type="predicted"/>
<reference evidence="1" key="1">
    <citation type="submission" date="2019-11" db="UniProtKB">
        <authorList>
            <consortium name="WormBaseParasite"/>
        </authorList>
    </citation>
    <scope>IDENTIFICATION</scope>
</reference>
<accession>A0A5K3FWZ5</accession>